<reference evidence="2 3" key="1">
    <citation type="submission" date="2014-10" db="EMBL/GenBank/DDBJ databases">
        <title>Draft genome of the hookworm Ancylostoma caninum.</title>
        <authorList>
            <person name="Mitreva M."/>
        </authorList>
    </citation>
    <scope>NUCLEOTIDE SEQUENCE [LARGE SCALE GENOMIC DNA]</scope>
    <source>
        <strain evidence="2 3">Baltimore</strain>
    </source>
</reference>
<dbReference type="STRING" id="29170.A0A368G571"/>
<evidence type="ECO:0000256" key="1">
    <source>
        <dbReference type="SAM" id="Phobius"/>
    </source>
</evidence>
<keyword evidence="3" id="KW-1185">Reference proteome</keyword>
<accession>A0A368G571</accession>
<dbReference type="AlphaFoldDB" id="A0A368G571"/>
<organism evidence="2 3">
    <name type="scientific">Ancylostoma caninum</name>
    <name type="common">Dog hookworm</name>
    <dbReference type="NCBI Taxonomy" id="29170"/>
    <lineage>
        <taxon>Eukaryota</taxon>
        <taxon>Metazoa</taxon>
        <taxon>Ecdysozoa</taxon>
        <taxon>Nematoda</taxon>
        <taxon>Chromadorea</taxon>
        <taxon>Rhabditida</taxon>
        <taxon>Rhabditina</taxon>
        <taxon>Rhabditomorpha</taxon>
        <taxon>Strongyloidea</taxon>
        <taxon>Ancylostomatidae</taxon>
        <taxon>Ancylostomatinae</taxon>
        <taxon>Ancylostoma</taxon>
    </lineage>
</organism>
<keyword evidence="1" id="KW-0472">Membrane</keyword>
<dbReference type="OrthoDB" id="410267at2759"/>
<sequence>MLSTSSKENVSGNLLPYMVSYFRWKVDPNMGFGRLIWLQTLMSGVPFAMLIGGVLERKLGGRRTAILGSLIYT</sequence>
<dbReference type="Proteomes" id="UP000252519">
    <property type="component" value="Unassembled WGS sequence"/>
</dbReference>
<keyword evidence="1" id="KW-0812">Transmembrane</keyword>
<evidence type="ECO:0000313" key="3">
    <source>
        <dbReference type="Proteomes" id="UP000252519"/>
    </source>
</evidence>
<keyword evidence="1" id="KW-1133">Transmembrane helix</keyword>
<protein>
    <submittedName>
        <fullName evidence="2">Uncharacterized protein</fullName>
    </submittedName>
</protein>
<proteinExistence type="predicted"/>
<gene>
    <name evidence="2" type="ORF">ANCCAN_14479</name>
</gene>
<comment type="caution">
    <text evidence="2">The sequence shown here is derived from an EMBL/GenBank/DDBJ whole genome shotgun (WGS) entry which is preliminary data.</text>
</comment>
<feature type="transmembrane region" description="Helical" evidence="1">
    <location>
        <begin position="35"/>
        <end position="55"/>
    </location>
</feature>
<evidence type="ECO:0000313" key="2">
    <source>
        <dbReference type="EMBL" id="RCN39581.1"/>
    </source>
</evidence>
<name>A0A368G571_ANCCA</name>
<dbReference type="EMBL" id="JOJR01000330">
    <property type="protein sequence ID" value="RCN39581.1"/>
    <property type="molecule type" value="Genomic_DNA"/>
</dbReference>